<proteinExistence type="predicted"/>
<dbReference type="AlphaFoldDB" id="A0A1B2E061"/>
<organism evidence="2">
    <name type="scientific">Paenibacillus ihbetae</name>
    <dbReference type="NCBI Taxonomy" id="1870820"/>
    <lineage>
        <taxon>Bacteria</taxon>
        <taxon>Bacillati</taxon>
        <taxon>Bacillota</taxon>
        <taxon>Bacilli</taxon>
        <taxon>Bacillales</taxon>
        <taxon>Paenibacillaceae</taxon>
        <taxon>Paenibacillus</taxon>
    </lineage>
</organism>
<sequence length="175" mass="19793">MDGQSNLFQWINIRPITLDDFVNVLAWSKDDSFCEANGWEIDRSSEELYKWWHNCVNHPAEDFIRMGITLNGKIIGYADMACAKGNTAELGIAIGESRLWGQGIGSASAMCMMEYASKKLGISIFNAETHEANARSRKMLENLGFIEISRKGSEEYLGMRGQRIQYRLILMGKPE</sequence>
<dbReference type="SUPFAM" id="SSF55729">
    <property type="entry name" value="Acyl-CoA N-acyltransferases (Nat)"/>
    <property type="match status" value="1"/>
</dbReference>
<dbReference type="Gene3D" id="3.40.630.30">
    <property type="match status" value="1"/>
</dbReference>
<evidence type="ECO:0000313" key="2">
    <source>
        <dbReference type="EMBL" id="ANY73368.1"/>
    </source>
</evidence>
<dbReference type="PANTHER" id="PTHR43415">
    <property type="entry name" value="SPERMIDINE N(1)-ACETYLTRANSFERASE"/>
    <property type="match status" value="1"/>
</dbReference>
<keyword evidence="2" id="KW-0808">Transferase</keyword>
<dbReference type="GO" id="GO:0016747">
    <property type="term" value="F:acyltransferase activity, transferring groups other than amino-acyl groups"/>
    <property type="evidence" value="ECO:0007669"/>
    <property type="project" value="InterPro"/>
</dbReference>
<gene>
    <name evidence="2" type="ORF">BBD41_12670</name>
</gene>
<accession>A0A1B2E061</accession>
<reference evidence="2" key="1">
    <citation type="submission" date="2016-08" db="EMBL/GenBank/DDBJ databases">
        <title>Complete Genome Seqeunce of Paenibacillus sp. nov. IHBB 9852 from high altitute lake of Indian trans-Himalayas.</title>
        <authorList>
            <person name="Kiran S."/>
            <person name="Swarnkar M.K."/>
            <person name="Rana A."/>
            <person name="Tewari R."/>
            <person name="Gulati A."/>
        </authorList>
    </citation>
    <scope>NUCLEOTIDE SEQUENCE [LARGE SCALE GENOMIC DNA]</scope>
    <source>
        <strain evidence="2">IHBB 9852</strain>
    </source>
</reference>
<dbReference type="Pfam" id="PF13302">
    <property type="entry name" value="Acetyltransf_3"/>
    <property type="match status" value="1"/>
</dbReference>
<dbReference type="InterPro" id="IPR016181">
    <property type="entry name" value="Acyl_CoA_acyltransferase"/>
</dbReference>
<dbReference type="PROSITE" id="PS51186">
    <property type="entry name" value="GNAT"/>
    <property type="match status" value="1"/>
</dbReference>
<name>A0A1B2E061_9BACL</name>
<protein>
    <submittedName>
        <fullName evidence="2">GNAT family N-acetyltransferase</fullName>
    </submittedName>
</protein>
<dbReference type="PANTHER" id="PTHR43415:SF3">
    <property type="entry name" value="GNAT-FAMILY ACETYLTRANSFERASE"/>
    <property type="match status" value="1"/>
</dbReference>
<dbReference type="RefSeq" id="WP_099477813.1">
    <property type="nucleotide sequence ID" value="NZ_CP016809.1"/>
</dbReference>
<dbReference type="InterPro" id="IPR000182">
    <property type="entry name" value="GNAT_dom"/>
</dbReference>
<feature type="domain" description="N-acetyltransferase" evidence="1">
    <location>
        <begin position="11"/>
        <end position="175"/>
    </location>
</feature>
<dbReference type="KEGG" id="pib:BBD41_12670"/>
<dbReference type="EMBL" id="CP016809">
    <property type="protein sequence ID" value="ANY73368.1"/>
    <property type="molecule type" value="Genomic_DNA"/>
</dbReference>
<evidence type="ECO:0000259" key="1">
    <source>
        <dbReference type="PROSITE" id="PS51186"/>
    </source>
</evidence>